<protein>
    <recommendedName>
        <fullName evidence="1">RNase H type-1 domain-containing protein</fullName>
    </recommendedName>
</protein>
<dbReference type="Pfam" id="PF13456">
    <property type="entry name" value="RVT_3"/>
    <property type="match status" value="1"/>
</dbReference>
<dbReference type="CDD" id="cd06222">
    <property type="entry name" value="RNase_H_like"/>
    <property type="match status" value="1"/>
</dbReference>
<proteinExistence type="predicted"/>
<dbReference type="PANTHER" id="PTHR47074">
    <property type="entry name" value="BNAC02G40300D PROTEIN"/>
    <property type="match status" value="1"/>
</dbReference>
<dbReference type="InterPro" id="IPR044730">
    <property type="entry name" value="RNase_H-like_dom_plant"/>
</dbReference>
<gene>
    <name evidence="2" type="ORF">V6N11_040736</name>
</gene>
<feature type="domain" description="RNase H type-1" evidence="1">
    <location>
        <begin position="9"/>
        <end position="51"/>
    </location>
</feature>
<dbReference type="InterPro" id="IPR002156">
    <property type="entry name" value="RNaseH_domain"/>
</dbReference>
<evidence type="ECO:0000259" key="1">
    <source>
        <dbReference type="Pfam" id="PF13456"/>
    </source>
</evidence>
<evidence type="ECO:0000313" key="3">
    <source>
        <dbReference type="Proteomes" id="UP001396334"/>
    </source>
</evidence>
<reference evidence="2 3" key="1">
    <citation type="journal article" date="2024" name="G3 (Bethesda)">
        <title>Genome assembly of Hibiscus sabdariffa L. provides insights into metabolisms of medicinal natural products.</title>
        <authorList>
            <person name="Kim T."/>
        </authorList>
    </citation>
    <scope>NUCLEOTIDE SEQUENCE [LARGE SCALE GENOMIC DNA]</scope>
    <source>
        <strain evidence="2">TK-2024</strain>
        <tissue evidence="2">Old leaves</tissue>
    </source>
</reference>
<dbReference type="EMBL" id="JBBPBN010000022">
    <property type="protein sequence ID" value="KAK9012697.1"/>
    <property type="molecule type" value="Genomic_DNA"/>
</dbReference>
<evidence type="ECO:0000313" key="2">
    <source>
        <dbReference type="EMBL" id="KAK9012697.1"/>
    </source>
</evidence>
<organism evidence="2 3">
    <name type="scientific">Hibiscus sabdariffa</name>
    <name type="common">roselle</name>
    <dbReference type="NCBI Taxonomy" id="183260"/>
    <lineage>
        <taxon>Eukaryota</taxon>
        <taxon>Viridiplantae</taxon>
        <taxon>Streptophyta</taxon>
        <taxon>Embryophyta</taxon>
        <taxon>Tracheophyta</taxon>
        <taxon>Spermatophyta</taxon>
        <taxon>Magnoliopsida</taxon>
        <taxon>eudicotyledons</taxon>
        <taxon>Gunneridae</taxon>
        <taxon>Pentapetalae</taxon>
        <taxon>rosids</taxon>
        <taxon>malvids</taxon>
        <taxon>Malvales</taxon>
        <taxon>Malvaceae</taxon>
        <taxon>Malvoideae</taxon>
        <taxon>Hibiscus</taxon>
    </lineage>
</organism>
<dbReference type="Proteomes" id="UP001396334">
    <property type="component" value="Unassembled WGS sequence"/>
</dbReference>
<comment type="caution">
    <text evidence="2">The sequence shown here is derived from an EMBL/GenBank/DDBJ whole genome shotgun (WGS) entry which is preliminary data.</text>
</comment>
<sequence>MAACSTLHPHVSDAFQAEALACLVAVNFTRDLGFTRVVIEGDSLTVFVSVNYGFVHREANGAAHVLAQEGKMYSSPMYWMEEAPSNTTLAADKYRERL</sequence>
<name>A0ABR2RIX9_9ROSI</name>
<dbReference type="PANTHER" id="PTHR47074:SF61">
    <property type="entry name" value="RNASE H TYPE-1 DOMAIN-CONTAINING PROTEIN"/>
    <property type="match status" value="1"/>
</dbReference>
<dbReference type="InterPro" id="IPR052929">
    <property type="entry name" value="RNase_H-like_EbsB-rel"/>
</dbReference>
<keyword evidence="3" id="KW-1185">Reference proteome</keyword>
<accession>A0ABR2RIX9</accession>